<keyword evidence="4" id="KW-1005">Bacterial flagellum biogenesis</keyword>
<dbReference type="PANTHER" id="PTHR34984:SF1">
    <property type="entry name" value="CARBON STORAGE REGULATOR"/>
    <property type="match status" value="1"/>
</dbReference>
<dbReference type="InterPro" id="IPR003751">
    <property type="entry name" value="CsrA"/>
</dbReference>
<accession>A0A1G2E297</accession>
<dbReference type="GO" id="GO:0006402">
    <property type="term" value="P:mRNA catabolic process"/>
    <property type="evidence" value="ECO:0007669"/>
    <property type="project" value="InterPro"/>
</dbReference>
<keyword evidence="4" id="KW-0678">Repressor</keyword>
<dbReference type="GO" id="GO:1902208">
    <property type="term" value="P:regulation of bacterial-type flagellum assembly"/>
    <property type="evidence" value="ECO:0007669"/>
    <property type="project" value="UniProtKB-UniRule"/>
</dbReference>
<comment type="subcellular location">
    <subcellularLocation>
        <location evidence="4">Cytoplasm</location>
    </subcellularLocation>
</comment>
<dbReference type="NCBIfam" id="NF002469">
    <property type="entry name" value="PRK01712.1"/>
    <property type="match status" value="1"/>
</dbReference>
<dbReference type="Gene3D" id="2.60.40.4380">
    <property type="entry name" value="Translational regulator CsrA"/>
    <property type="match status" value="1"/>
</dbReference>
<dbReference type="NCBIfam" id="TIGR00202">
    <property type="entry name" value="csrA"/>
    <property type="match status" value="1"/>
</dbReference>
<evidence type="ECO:0000256" key="4">
    <source>
        <dbReference type="HAMAP-Rule" id="MF_00167"/>
    </source>
</evidence>
<dbReference type="Pfam" id="PF02599">
    <property type="entry name" value="CsrA"/>
    <property type="match status" value="1"/>
</dbReference>
<evidence type="ECO:0000256" key="5">
    <source>
        <dbReference type="SAM" id="MobiDB-lite"/>
    </source>
</evidence>
<evidence type="ECO:0000313" key="6">
    <source>
        <dbReference type="EMBL" id="OGZ19278.1"/>
    </source>
</evidence>
<dbReference type="GO" id="GO:0005829">
    <property type="term" value="C:cytosol"/>
    <property type="evidence" value="ECO:0007669"/>
    <property type="project" value="TreeGrafter"/>
</dbReference>
<dbReference type="GO" id="GO:0006109">
    <property type="term" value="P:regulation of carbohydrate metabolic process"/>
    <property type="evidence" value="ECO:0007669"/>
    <property type="project" value="InterPro"/>
</dbReference>
<dbReference type="AlphaFoldDB" id="A0A1G2E297"/>
<comment type="function">
    <text evidence="4">A translational regulator that binds mRNA to regulate translation initiation and/or mRNA stability. Usually binds in the 5'-UTR at or near the Shine-Dalgarno sequence preventing ribosome-binding, thus repressing translation. Its main target seems to be the major flagellin gene, while its function is anatagonized by FliW.</text>
</comment>
<comment type="caution">
    <text evidence="6">The sequence shown here is derived from an EMBL/GenBank/DDBJ whole genome shotgun (WGS) entry which is preliminary data.</text>
</comment>
<evidence type="ECO:0000313" key="7">
    <source>
        <dbReference type="Proteomes" id="UP000177360"/>
    </source>
</evidence>
<proteinExistence type="inferred from homology"/>
<feature type="compositionally biased region" description="Basic and acidic residues" evidence="5">
    <location>
        <begin position="75"/>
        <end position="88"/>
    </location>
</feature>
<dbReference type="GO" id="GO:0044781">
    <property type="term" value="P:bacterial-type flagellum organization"/>
    <property type="evidence" value="ECO:0007669"/>
    <property type="project" value="UniProtKB-KW"/>
</dbReference>
<dbReference type="EMBL" id="MHLZ01000038">
    <property type="protein sequence ID" value="OGZ19278.1"/>
    <property type="molecule type" value="Genomic_DNA"/>
</dbReference>
<name>A0A1G2E297_9BACT</name>
<keyword evidence="1 4" id="KW-0963">Cytoplasm</keyword>
<evidence type="ECO:0000256" key="2">
    <source>
        <dbReference type="ARBA" id="ARBA00022845"/>
    </source>
</evidence>
<dbReference type="PANTHER" id="PTHR34984">
    <property type="entry name" value="CARBON STORAGE REGULATOR"/>
    <property type="match status" value="1"/>
</dbReference>
<organism evidence="6 7">
    <name type="scientific">Candidatus Nealsonbacteria bacterium RIFCSPHIGHO2_01_FULL_38_55</name>
    <dbReference type="NCBI Taxonomy" id="1801664"/>
    <lineage>
        <taxon>Bacteria</taxon>
        <taxon>Candidatus Nealsoniibacteriota</taxon>
    </lineage>
</organism>
<dbReference type="GO" id="GO:0045947">
    <property type="term" value="P:negative regulation of translational initiation"/>
    <property type="evidence" value="ECO:0007669"/>
    <property type="project" value="UniProtKB-UniRule"/>
</dbReference>
<evidence type="ECO:0000256" key="3">
    <source>
        <dbReference type="ARBA" id="ARBA00022884"/>
    </source>
</evidence>
<keyword evidence="3 4" id="KW-0694">RNA-binding</keyword>
<dbReference type="Proteomes" id="UP000177360">
    <property type="component" value="Unassembled WGS sequence"/>
</dbReference>
<evidence type="ECO:0000256" key="1">
    <source>
        <dbReference type="ARBA" id="ARBA00022490"/>
    </source>
</evidence>
<protein>
    <recommendedName>
        <fullName evidence="4">Translational regulator CsrA</fullName>
    </recommendedName>
</protein>
<keyword evidence="2 4" id="KW-0810">Translation regulation</keyword>
<feature type="region of interest" description="Disordered" evidence="5">
    <location>
        <begin position="75"/>
        <end position="112"/>
    </location>
</feature>
<reference evidence="6 7" key="1">
    <citation type="journal article" date="2016" name="Nat. Commun.">
        <title>Thousands of microbial genomes shed light on interconnected biogeochemical processes in an aquifer system.</title>
        <authorList>
            <person name="Anantharaman K."/>
            <person name="Brown C.T."/>
            <person name="Hug L.A."/>
            <person name="Sharon I."/>
            <person name="Castelle C.J."/>
            <person name="Probst A.J."/>
            <person name="Thomas B.C."/>
            <person name="Singh A."/>
            <person name="Wilkins M.J."/>
            <person name="Karaoz U."/>
            <person name="Brodie E.L."/>
            <person name="Williams K.H."/>
            <person name="Hubbard S.S."/>
            <person name="Banfield J.F."/>
        </authorList>
    </citation>
    <scope>NUCLEOTIDE SEQUENCE [LARGE SCALE GENOMIC DNA]</scope>
</reference>
<dbReference type="SUPFAM" id="SSF117130">
    <property type="entry name" value="CsrA-like"/>
    <property type="match status" value="1"/>
</dbReference>
<dbReference type="InterPro" id="IPR036107">
    <property type="entry name" value="CsrA_sf"/>
</dbReference>
<dbReference type="GO" id="GO:0048027">
    <property type="term" value="F:mRNA 5'-UTR binding"/>
    <property type="evidence" value="ECO:0007669"/>
    <property type="project" value="UniProtKB-UniRule"/>
</dbReference>
<gene>
    <name evidence="4" type="primary">csrA</name>
    <name evidence="6" type="ORF">A2626_01560</name>
</gene>
<sequence length="112" mass="13047">MMELVLNGNGFLVIPYEGRQKMLVLSRQKDESIMIGDEVKITIIDVRGHNKVRIGITAPKHIPVHRREIYDAIKKKEVDRAEKERSEKQNPINKPSDHHSESEWEETLPQPR</sequence>
<comment type="similarity">
    <text evidence="4">Belongs to the CsrA/RsmA family.</text>
</comment>
<dbReference type="HAMAP" id="MF_00167">
    <property type="entry name" value="CsrA"/>
    <property type="match status" value="1"/>
</dbReference>
<comment type="subunit">
    <text evidence="4">Homodimer; the beta-strands of each monomer intercalate to form a hydrophobic core, while the alpha-helices form wings that extend away from the core.</text>
</comment>